<proteinExistence type="predicted"/>
<dbReference type="EMBL" id="VSRR010027058">
    <property type="protein sequence ID" value="MPC67978.1"/>
    <property type="molecule type" value="Genomic_DNA"/>
</dbReference>
<organism evidence="1 2">
    <name type="scientific">Portunus trituberculatus</name>
    <name type="common">Swimming crab</name>
    <name type="synonym">Neptunus trituberculatus</name>
    <dbReference type="NCBI Taxonomy" id="210409"/>
    <lineage>
        <taxon>Eukaryota</taxon>
        <taxon>Metazoa</taxon>
        <taxon>Ecdysozoa</taxon>
        <taxon>Arthropoda</taxon>
        <taxon>Crustacea</taxon>
        <taxon>Multicrustacea</taxon>
        <taxon>Malacostraca</taxon>
        <taxon>Eumalacostraca</taxon>
        <taxon>Eucarida</taxon>
        <taxon>Decapoda</taxon>
        <taxon>Pleocyemata</taxon>
        <taxon>Brachyura</taxon>
        <taxon>Eubrachyura</taxon>
        <taxon>Portunoidea</taxon>
        <taxon>Portunidae</taxon>
        <taxon>Portuninae</taxon>
        <taxon>Portunus</taxon>
    </lineage>
</organism>
<reference evidence="1 2" key="1">
    <citation type="submission" date="2019-05" db="EMBL/GenBank/DDBJ databases">
        <title>Another draft genome of Portunus trituberculatus and its Hox gene families provides insights of decapod evolution.</title>
        <authorList>
            <person name="Jeong J.-H."/>
            <person name="Song I."/>
            <person name="Kim S."/>
            <person name="Choi T."/>
            <person name="Kim D."/>
            <person name="Ryu S."/>
            <person name="Kim W."/>
        </authorList>
    </citation>
    <scope>NUCLEOTIDE SEQUENCE [LARGE SCALE GENOMIC DNA]</scope>
    <source>
        <tissue evidence="1">Muscle</tissue>
    </source>
</reference>
<dbReference type="AlphaFoldDB" id="A0A5B7HGC6"/>
<protein>
    <submittedName>
        <fullName evidence="1">Uncharacterized protein</fullName>
    </submittedName>
</protein>
<accession>A0A5B7HGC6</accession>
<name>A0A5B7HGC6_PORTR</name>
<comment type="caution">
    <text evidence="1">The sequence shown here is derived from an EMBL/GenBank/DDBJ whole genome shotgun (WGS) entry which is preliminary data.</text>
</comment>
<evidence type="ECO:0000313" key="1">
    <source>
        <dbReference type="EMBL" id="MPC67978.1"/>
    </source>
</evidence>
<dbReference type="Proteomes" id="UP000324222">
    <property type="component" value="Unassembled WGS sequence"/>
</dbReference>
<gene>
    <name evidence="1" type="ORF">E2C01_062167</name>
</gene>
<evidence type="ECO:0000313" key="2">
    <source>
        <dbReference type="Proteomes" id="UP000324222"/>
    </source>
</evidence>
<sequence>MGAIHGAIPCSPVDKGLLEHASVLSRLPLYCHRVYTALLLVEPIHPLYLSTCATPTQVRHLYAIHSIPLVPTTLSLSTSTPSL</sequence>
<keyword evidence="2" id="KW-1185">Reference proteome</keyword>